<dbReference type="Proteomes" id="UP000484885">
    <property type="component" value="Unassembled WGS sequence"/>
</dbReference>
<evidence type="ECO:0000256" key="1">
    <source>
        <dbReference type="SAM" id="Phobius"/>
    </source>
</evidence>
<keyword evidence="1" id="KW-0472">Membrane</keyword>
<evidence type="ECO:0000313" key="2">
    <source>
        <dbReference type="EMBL" id="NDY96806.1"/>
    </source>
</evidence>
<dbReference type="EMBL" id="JAAGSC010000044">
    <property type="protein sequence ID" value="NDY96806.1"/>
    <property type="molecule type" value="Genomic_DNA"/>
</dbReference>
<feature type="transmembrane region" description="Helical" evidence="1">
    <location>
        <begin position="139"/>
        <end position="156"/>
    </location>
</feature>
<keyword evidence="1" id="KW-0812">Transmembrane</keyword>
<proteinExistence type="predicted"/>
<dbReference type="RefSeq" id="WP_164212201.1">
    <property type="nucleotide sequence ID" value="NZ_JAAGSC010000044.1"/>
</dbReference>
<feature type="transmembrane region" description="Helical" evidence="1">
    <location>
        <begin position="107"/>
        <end position="127"/>
    </location>
</feature>
<sequence>MTATRPSSRHTPRVPLPARLLFSLWMAVWVPVVLASQGPQNFWWLCNLAQFIVLWCVWNPRPLLLSSQAGTVVLVGLVWTLDLIAAIALGASPTGITAYMFNDDLPLALRATSTYHLWLPLFILWLCRSDRVGYDRRGPWLQCLIGSAAVVGGWWFGDPERNLNYTHAPFGIDQVWLPDGVYVGLLCLVMVALVYLPGHWLVRSVVGTLPLRSAKHPP</sequence>
<dbReference type="AlphaFoldDB" id="A0A845V6L3"/>
<protein>
    <submittedName>
        <fullName evidence="2">Uncharacterized protein</fullName>
    </submittedName>
</protein>
<comment type="caution">
    <text evidence="2">The sequence shown here is derived from an EMBL/GenBank/DDBJ whole genome shotgun (WGS) entry which is preliminary data.</text>
</comment>
<name>A0A845V6L3_9GAMM</name>
<organism evidence="2 3">
    <name type="scientific">Wenzhouxiangella limi</name>
    <dbReference type="NCBI Taxonomy" id="2707351"/>
    <lineage>
        <taxon>Bacteria</taxon>
        <taxon>Pseudomonadati</taxon>
        <taxon>Pseudomonadota</taxon>
        <taxon>Gammaproteobacteria</taxon>
        <taxon>Chromatiales</taxon>
        <taxon>Wenzhouxiangellaceae</taxon>
        <taxon>Wenzhouxiangella</taxon>
    </lineage>
</organism>
<feature type="transmembrane region" description="Helical" evidence="1">
    <location>
        <begin position="176"/>
        <end position="196"/>
    </location>
</feature>
<feature type="transmembrane region" description="Helical" evidence="1">
    <location>
        <begin position="72"/>
        <end position="101"/>
    </location>
</feature>
<feature type="transmembrane region" description="Helical" evidence="1">
    <location>
        <begin position="20"/>
        <end position="36"/>
    </location>
</feature>
<keyword evidence="1" id="KW-1133">Transmembrane helix</keyword>
<feature type="transmembrane region" description="Helical" evidence="1">
    <location>
        <begin position="42"/>
        <end position="60"/>
    </location>
</feature>
<gene>
    <name evidence="2" type="ORF">G3I74_13820</name>
</gene>
<evidence type="ECO:0000313" key="3">
    <source>
        <dbReference type="Proteomes" id="UP000484885"/>
    </source>
</evidence>
<reference evidence="2 3" key="1">
    <citation type="submission" date="2020-02" db="EMBL/GenBank/DDBJ databases">
        <authorList>
            <person name="Zhang X.-Y."/>
        </authorList>
    </citation>
    <scope>NUCLEOTIDE SEQUENCE [LARGE SCALE GENOMIC DNA]</scope>
    <source>
        <strain evidence="2 3">C33</strain>
    </source>
</reference>
<keyword evidence="3" id="KW-1185">Reference proteome</keyword>
<accession>A0A845V6L3</accession>